<sequence length="448" mass="50228">MDKVADSIVVAPDDLNNHDSVTRKSDRPRKMTTKAMKYFAGNAGPVVQAMIREIRDQILKQTAKIHEDTVKEITKAHERTIETLWGAWREEQQALKQMVANQEKALEQLREDIQSIRAQSAQERELMQQQLKQMQEHTPHSADELKGIHDRLDAIALQLTTSPTQTYATPSYADVALARLASPPSGTPRPSTMRTAPPAAAAETLFCTIDTSRVSKEDKSKAQIGEIRQAIEEEVRKKEDRQGWRCTAVLKDTKSADRIKVICRDEKEMSLVKEAAGKTAVRGVRVLRDQLYPVKVDGANRTAVLDAEGNILPGAMEVLGEENNVTISKLHWLSDKANGKMYGSMVVYVTKANDARRLLEERYFHLAGESASTNVYERRQGPAQCYKCWHTGHKAFVCQKEQVCGRCAQRGHQHRECQVAEPSCTRCGGPHEAFSRNCRARTAQVDGQ</sequence>
<organism evidence="3 4">
    <name type="scientific">Bionectria ochroleuca</name>
    <name type="common">Gliocladium roseum</name>
    <dbReference type="NCBI Taxonomy" id="29856"/>
    <lineage>
        <taxon>Eukaryota</taxon>
        <taxon>Fungi</taxon>
        <taxon>Dikarya</taxon>
        <taxon>Ascomycota</taxon>
        <taxon>Pezizomycotina</taxon>
        <taxon>Sordariomycetes</taxon>
        <taxon>Hypocreomycetidae</taxon>
        <taxon>Hypocreales</taxon>
        <taxon>Bionectriaceae</taxon>
        <taxon>Clonostachys</taxon>
    </lineage>
</organism>
<reference evidence="3" key="1">
    <citation type="submission" date="2020-10" db="EMBL/GenBank/DDBJ databases">
        <title>High-Quality Genome Resource of Clonostachys rosea strain S41 by Oxford Nanopore Long-Read Sequencing.</title>
        <authorList>
            <person name="Wang H."/>
        </authorList>
    </citation>
    <scope>NUCLEOTIDE SEQUENCE</scope>
    <source>
        <strain evidence="3">S41</strain>
    </source>
</reference>
<dbReference type="GO" id="GO:0008270">
    <property type="term" value="F:zinc ion binding"/>
    <property type="evidence" value="ECO:0007669"/>
    <property type="project" value="InterPro"/>
</dbReference>
<feature type="domain" description="CCHC-type" evidence="2">
    <location>
        <begin position="403"/>
        <end position="419"/>
    </location>
</feature>
<accession>A0A8H7K6G9</accession>
<dbReference type="Gene3D" id="4.10.60.10">
    <property type="entry name" value="Zinc finger, CCHC-type"/>
    <property type="match status" value="1"/>
</dbReference>
<dbReference type="Proteomes" id="UP000616885">
    <property type="component" value="Unassembled WGS sequence"/>
</dbReference>
<evidence type="ECO:0000313" key="3">
    <source>
        <dbReference type="EMBL" id="KAF9744094.1"/>
    </source>
</evidence>
<evidence type="ECO:0000259" key="2">
    <source>
        <dbReference type="SMART" id="SM00343"/>
    </source>
</evidence>
<dbReference type="SMART" id="SM00343">
    <property type="entry name" value="ZnF_C2HC"/>
    <property type="match status" value="3"/>
</dbReference>
<comment type="caution">
    <text evidence="3">The sequence shown here is derived from an EMBL/GenBank/DDBJ whole genome shotgun (WGS) entry which is preliminary data.</text>
</comment>
<dbReference type="InterPro" id="IPR001878">
    <property type="entry name" value="Znf_CCHC"/>
</dbReference>
<feature type="coiled-coil region" evidence="1">
    <location>
        <begin position="92"/>
        <end position="137"/>
    </location>
</feature>
<dbReference type="InterPro" id="IPR036875">
    <property type="entry name" value="Znf_CCHC_sf"/>
</dbReference>
<feature type="domain" description="CCHC-type" evidence="2">
    <location>
        <begin position="423"/>
        <end position="440"/>
    </location>
</feature>
<gene>
    <name evidence="3" type="ORF">IM811_005674</name>
</gene>
<evidence type="ECO:0000313" key="4">
    <source>
        <dbReference type="Proteomes" id="UP000616885"/>
    </source>
</evidence>
<protein>
    <recommendedName>
        <fullName evidence="2">CCHC-type domain-containing protein</fullName>
    </recommendedName>
</protein>
<keyword evidence="1" id="KW-0175">Coiled coil</keyword>
<dbReference type="GO" id="GO:0003676">
    <property type="term" value="F:nucleic acid binding"/>
    <property type="evidence" value="ECO:0007669"/>
    <property type="project" value="InterPro"/>
</dbReference>
<dbReference type="EMBL" id="JADCTT010000015">
    <property type="protein sequence ID" value="KAF9744094.1"/>
    <property type="molecule type" value="Genomic_DNA"/>
</dbReference>
<name>A0A8H7K6G9_BIOOC</name>
<proteinExistence type="predicted"/>
<dbReference type="AlphaFoldDB" id="A0A8H7K6G9"/>
<evidence type="ECO:0000256" key="1">
    <source>
        <dbReference type="SAM" id="Coils"/>
    </source>
</evidence>
<feature type="domain" description="CCHC-type" evidence="2">
    <location>
        <begin position="384"/>
        <end position="400"/>
    </location>
</feature>
<dbReference type="SUPFAM" id="SSF57756">
    <property type="entry name" value="Retrovirus zinc finger-like domains"/>
    <property type="match status" value="1"/>
</dbReference>